<name>A0A6J7E7H2_9ZZZZ</name>
<dbReference type="AlphaFoldDB" id="A0A6J7E7H2"/>
<reference evidence="1" key="1">
    <citation type="submission" date="2020-05" db="EMBL/GenBank/DDBJ databases">
        <authorList>
            <person name="Chiriac C."/>
            <person name="Salcher M."/>
            <person name="Ghai R."/>
            <person name="Kavagutti S V."/>
        </authorList>
    </citation>
    <scope>NUCLEOTIDE SEQUENCE</scope>
</reference>
<organism evidence="1">
    <name type="scientific">freshwater metagenome</name>
    <dbReference type="NCBI Taxonomy" id="449393"/>
    <lineage>
        <taxon>unclassified sequences</taxon>
        <taxon>metagenomes</taxon>
        <taxon>ecological metagenomes</taxon>
    </lineage>
</organism>
<dbReference type="EMBL" id="CAFBLO010000135">
    <property type="protein sequence ID" value="CAB4877070.1"/>
    <property type="molecule type" value="Genomic_DNA"/>
</dbReference>
<sequence>MPRSVATRTRKITNEKAIRPASVPGADDASLVTVSATMMSDVAAITTRSVNHIPVRIDVEIDVNSREKNPALLMSTVWH</sequence>
<protein>
    <submittedName>
        <fullName evidence="1">Unannotated protein</fullName>
    </submittedName>
</protein>
<proteinExistence type="predicted"/>
<evidence type="ECO:0000313" key="1">
    <source>
        <dbReference type="EMBL" id="CAB4877070.1"/>
    </source>
</evidence>
<gene>
    <name evidence="1" type="ORF">UFOPK3364_01074</name>
</gene>
<accession>A0A6J7E7H2</accession>